<comment type="subunit">
    <text evidence="11">Component of the lipopolysaccharide transport and assembly complex. The LptBFG transporter is composed of two ATP-binding proteins (LptB) and two transmembrane proteins (LptF and LptG).</text>
</comment>
<dbReference type="GO" id="GO:0043190">
    <property type="term" value="C:ATP-binding cassette (ABC) transporter complex"/>
    <property type="evidence" value="ECO:0007669"/>
    <property type="project" value="InterPro"/>
</dbReference>
<dbReference type="RefSeq" id="WP_114335695.1">
    <property type="nucleotide sequence ID" value="NZ_QMDL01000004.1"/>
</dbReference>
<dbReference type="Pfam" id="PF03739">
    <property type="entry name" value="LptF_LptG"/>
    <property type="match status" value="1"/>
</dbReference>
<evidence type="ECO:0000256" key="12">
    <source>
        <dbReference type="SAM" id="Phobius"/>
    </source>
</evidence>
<feature type="transmembrane region" description="Helical" evidence="12">
    <location>
        <begin position="298"/>
        <end position="318"/>
    </location>
</feature>
<evidence type="ECO:0000256" key="3">
    <source>
        <dbReference type="ARBA" id="ARBA00007725"/>
    </source>
</evidence>
<comment type="similarity">
    <text evidence="3">Belongs to the LptF/LptG family.</text>
</comment>
<keyword evidence="10 12" id="KW-0472">Membrane</keyword>
<evidence type="ECO:0000256" key="7">
    <source>
        <dbReference type="ARBA" id="ARBA00022519"/>
    </source>
</evidence>
<evidence type="ECO:0000256" key="2">
    <source>
        <dbReference type="ARBA" id="ARBA00004429"/>
    </source>
</evidence>
<evidence type="ECO:0000256" key="8">
    <source>
        <dbReference type="ARBA" id="ARBA00022692"/>
    </source>
</evidence>
<keyword evidence="7" id="KW-0997">Cell inner membrane</keyword>
<name>A0A3M2RAQ4_9GAMM</name>
<comment type="function">
    <text evidence="1">Part of the ABC transporter complex LptBFG involved in the translocation of lipopolysaccharide (LPS) from the inner membrane to the outer membrane.</text>
</comment>
<organism evidence="13 14">
    <name type="scientific">Marinobacter litoralis</name>
    <dbReference type="NCBI Taxonomy" id="187981"/>
    <lineage>
        <taxon>Bacteria</taxon>
        <taxon>Pseudomonadati</taxon>
        <taxon>Pseudomonadota</taxon>
        <taxon>Gammaproteobacteria</taxon>
        <taxon>Pseudomonadales</taxon>
        <taxon>Marinobacteraceae</taxon>
        <taxon>Marinobacter</taxon>
    </lineage>
</organism>
<dbReference type="PANTHER" id="PTHR33529">
    <property type="entry name" value="SLR0882 PROTEIN-RELATED"/>
    <property type="match status" value="1"/>
</dbReference>
<evidence type="ECO:0000313" key="13">
    <source>
        <dbReference type="EMBL" id="RMJ02115.1"/>
    </source>
</evidence>
<evidence type="ECO:0000256" key="6">
    <source>
        <dbReference type="ARBA" id="ARBA00022475"/>
    </source>
</evidence>
<comment type="caution">
    <text evidence="13">The sequence shown here is derived from an EMBL/GenBank/DDBJ whole genome shotgun (WGS) entry which is preliminary data.</text>
</comment>
<evidence type="ECO:0000256" key="9">
    <source>
        <dbReference type="ARBA" id="ARBA00022989"/>
    </source>
</evidence>
<evidence type="ECO:0000256" key="4">
    <source>
        <dbReference type="ARBA" id="ARBA00014213"/>
    </source>
</evidence>
<feature type="transmembrane region" description="Helical" evidence="12">
    <location>
        <begin position="268"/>
        <end position="286"/>
    </location>
</feature>
<dbReference type="InterPro" id="IPR005495">
    <property type="entry name" value="LptG/LptF_permease"/>
</dbReference>
<feature type="transmembrane region" description="Helical" evidence="12">
    <location>
        <begin position="99"/>
        <end position="121"/>
    </location>
</feature>
<dbReference type="InterPro" id="IPR030922">
    <property type="entry name" value="LptF"/>
</dbReference>
<evidence type="ECO:0000256" key="10">
    <source>
        <dbReference type="ARBA" id="ARBA00023136"/>
    </source>
</evidence>
<evidence type="ECO:0000256" key="1">
    <source>
        <dbReference type="ARBA" id="ARBA00002265"/>
    </source>
</evidence>
<dbReference type="Proteomes" id="UP000265903">
    <property type="component" value="Unassembled WGS sequence"/>
</dbReference>
<keyword evidence="8 12" id="KW-0812">Transmembrane</keyword>
<dbReference type="EMBL" id="QMDL01000004">
    <property type="protein sequence ID" value="RMJ02115.1"/>
    <property type="molecule type" value="Genomic_DNA"/>
</dbReference>
<feature type="transmembrane region" description="Helical" evidence="12">
    <location>
        <begin position="59"/>
        <end position="78"/>
    </location>
</feature>
<gene>
    <name evidence="13" type="primary">lptF</name>
    <name evidence="13" type="ORF">DOQ08_02911</name>
</gene>
<dbReference type="PANTHER" id="PTHR33529:SF7">
    <property type="entry name" value="LIPOPOLYSACCHARIDE EXPORT SYSTEM PERMEASE PROTEIN LPTF"/>
    <property type="match status" value="1"/>
</dbReference>
<evidence type="ECO:0000313" key="14">
    <source>
        <dbReference type="Proteomes" id="UP000265903"/>
    </source>
</evidence>
<keyword evidence="9 12" id="KW-1133">Transmembrane helix</keyword>
<proteinExistence type="inferred from homology"/>
<keyword evidence="5" id="KW-0813">Transport</keyword>
<reference evidence="13 14" key="1">
    <citation type="submission" date="2018-08" db="EMBL/GenBank/DDBJ databases">
        <title>Whole Genome Sequence of the Moderate Halophilic Marine Bacterium Marinobacter litoralis Sw-45.</title>
        <authorList>
            <person name="Musa H."/>
        </authorList>
    </citation>
    <scope>NUCLEOTIDE SEQUENCE [LARGE SCALE GENOMIC DNA]</scope>
    <source>
        <strain evidence="13 14">Sw-45</strain>
    </source>
</reference>
<dbReference type="OrthoDB" id="9778062at2"/>
<feature type="transmembrane region" description="Helical" evidence="12">
    <location>
        <begin position="330"/>
        <end position="349"/>
    </location>
</feature>
<evidence type="ECO:0000256" key="5">
    <source>
        <dbReference type="ARBA" id="ARBA00022448"/>
    </source>
</evidence>
<keyword evidence="6" id="KW-1003">Cell membrane</keyword>
<dbReference type="NCBIfam" id="TIGR04407">
    <property type="entry name" value="LptF_YjgP"/>
    <property type="match status" value="1"/>
</dbReference>
<comment type="subcellular location">
    <subcellularLocation>
        <location evidence="2">Cell inner membrane</location>
        <topology evidence="2">Multi-pass membrane protein</topology>
    </subcellularLocation>
</comment>
<dbReference type="GO" id="GO:0015920">
    <property type="term" value="P:lipopolysaccharide transport"/>
    <property type="evidence" value="ECO:0007669"/>
    <property type="project" value="TreeGrafter"/>
</dbReference>
<evidence type="ECO:0000256" key="11">
    <source>
        <dbReference type="ARBA" id="ARBA00026081"/>
    </source>
</evidence>
<sequence length="367" mass="41065">MTIIFRYLIRQIMVSMFAVSGILLLVFMSGRFIKYLGSAAEGEIAAGVLFAIMGYRFPGFLELILPLGLFIGILLAYGRMYLESEMTVLFACGVSERQLLAKTLLGALPVMIVVGAMSLYVSPWGMKQVEQIFNEQRKATEFEMLAPGRFQDFTSGTRVTYTEALSDDKRQLQGVFIAEYGRDGEGITLITAETGSQLIDEETGSRFLILEDGGRFQGVPGQLDHNVTLFEAYGLKIQSGEAGTKELEEGISTLDLWYSDDPEDRALLHWRISLPLIVPIITLLAVRLSRVNPRQGRFFHLLPAMLVYITYLGLLIVARDALADGKVPEWLGMLWVHAIFLSLGLWLQFGPAWLNRRRLEKEANAHA</sequence>
<accession>A0A3M2RAQ4</accession>
<dbReference type="GO" id="GO:0055085">
    <property type="term" value="P:transmembrane transport"/>
    <property type="evidence" value="ECO:0007669"/>
    <property type="project" value="InterPro"/>
</dbReference>
<feature type="transmembrane region" description="Helical" evidence="12">
    <location>
        <begin position="12"/>
        <end position="33"/>
    </location>
</feature>
<keyword evidence="14" id="KW-1185">Reference proteome</keyword>
<protein>
    <recommendedName>
        <fullName evidence="4">Lipopolysaccharide export system permease protein LptF</fullName>
    </recommendedName>
</protein>
<dbReference type="AlphaFoldDB" id="A0A3M2RAQ4"/>